<dbReference type="HAMAP" id="MF_01805">
    <property type="entry name" value="ScpA"/>
    <property type="match status" value="1"/>
</dbReference>
<name>A0AA35CMD8_9FIRM</name>
<protein>
    <recommendedName>
        <fullName evidence="2 3">Segregation and condensation protein A</fullName>
    </recommendedName>
</protein>
<dbReference type="Gene3D" id="6.10.250.2410">
    <property type="match status" value="1"/>
</dbReference>
<dbReference type="GO" id="GO:0005737">
    <property type="term" value="C:cytoplasm"/>
    <property type="evidence" value="ECO:0007669"/>
    <property type="project" value="UniProtKB-SubCell"/>
</dbReference>
<comment type="function">
    <text evidence="3">Participates in chromosomal partition during cell division. May act via the formation of a condensin-like complex containing Smc and ScpB that pull DNA away from mid-cell into both cell halves.</text>
</comment>
<dbReference type="Proteomes" id="UP001163687">
    <property type="component" value="Chromosome"/>
</dbReference>
<dbReference type="EMBL" id="AP025628">
    <property type="protein sequence ID" value="BDG59965.1"/>
    <property type="molecule type" value="Genomic_DNA"/>
</dbReference>
<dbReference type="AlphaFoldDB" id="A0AA35CMD8"/>
<dbReference type="Pfam" id="PF02616">
    <property type="entry name" value="SMC_ScpA"/>
    <property type="match status" value="1"/>
</dbReference>
<accession>A0AA35CMD8</accession>
<sequence length="257" mass="28613">MNGIAPGAGRDLTVRLENFEGPLDLLLYLIRKEEVSIHDIPIARIAEQYLAYIADLSDVEIDRAADFLVMAATLLDIKARMLLPRPPRPEGEAGAEDGEDEDPRAELARQLEAYQRFKELAAELRRREEAAGRSYPRGWYPEAPRGPAPLVGVSLADLVAAFRALLEERGAWREVPRETVTLRDKLREILQRLGRSPAGVPFRSLFRPGAGRLEILVTFLALLELVRQQRARAVQERPFAEILILPAPQGQGGIDGA</sequence>
<reference evidence="4" key="1">
    <citation type="submission" date="2022-03" db="EMBL/GenBank/DDBJ databases">
        <title>Complete genome sequence of Caldinitratiruptor microaerophilus.</title>
        <authorList>
            <person name="Mukaiyama R."/>
            <person name="Nishiyama T."/>
            <person name="Ueda K."/>
        </authorList>
    </citation>
    <scope>NUCLEOTIDE SEQUENCE</scope>
    <source>
        <strain evidence="4">JCM 16183</strain>
    </source>
</reference>
<keyword evidence="1 3" id="KW-0159">Chromosome partition</keyword>
<evidence type="ECO:0000256" key="1">
    <source>
        <dbReference type="ARBA" id="ARBA00022829"/>
    </source>
</evidence>
<keyword evidence="3" id="KW-0131">Cell cycle</keyword>
<dbReference type="Gene3D" id="1.10.10.580">
    <property type="entry name" value="Structural maintenance of chromosome 1. Chain E"/>
    <property type="match status" value="1"/>
</dbReference>
<dbReference type="GO" id="GO:0007059">
    <property type="term" value="P:chromosome segregation"/>
    <property type="evidence" value="ECO:0007669"/>
    <property type="project" value="UniProtKB-UniRule"/>
</dbReference>
<comment type="subunit">
    <text evidence="3">Component of a cohesin-like complex composed of ScpA, ScpB and the Smc homodimer, in which ScpA and ScpB bind to the head domain of Smc. The presence of the three proteins is required for the association of the complex with DNA.</text>
</comment>
<dbReference type="InterPro" id="IPR003768">
    <property type="entry name" value="ScpA"/>
</dbReference>
<comment type="subcellular location">
    <subcellularLocation>
        <location evidence="3">Cytoplasm</location>
    </subcellularLocation>
    <text evidence="3">Associated with two foci at the outer edges of the nucleoid region in young cells, and at four foci within both cell halves in older cells.</text>
</comment>
<evidence type="ECO:0000313" key="4">
    <source>
        <dbReference type="EMBL" id="BDG59965.1"/>
    </source>
</evidence>
<dbReference type="KEGG" id="cmic:caldi_10550"/>
<keyword evidence="3" id="KW-0963">Cytoplasm</keyword>
<organism evidence="4 5">
    <name type="scientific">Caldinitratiruptor microaerophilus</name>
    <dbReference type="NCBI Taxonomy" id="671077"/>
    <lineage>
        <taxon>Bacteria</taxon>
        <taxon>Bacillati</taxon>
        <taxon>Bacillota</taxon>
        <taxon>Clostridia</taxon>
        <taxon>Eubacteriales</taxon>
        <taxon>Symbiobacteriaceae</taxon>
        <taxon>Caldinitratiruptor</taxon>
    </lineage>
</organism>
<dbReference type="PANTHER" id="PTHR33969:SF2">
    <property type="entry name" value="SEGREGATION AND CONDENSATION PROTEIN A"/>
    <property type="match status" value="1"/>
</dbReference>
<proteinExistence type="inferred from homology"/>
<keyword evidence="5" id="KW-1185">Reference proteome</keyword>
<evidence type="ECO:0000313" key="5">
    <source>
        <dbReference type="Proteomes" id="UP001163687"/>
    </source>
</evidence>
<evidence type="ECO:0000256" key="2">
    <source>
        <dbReference type="ARBA" id="ARBA00044777"/>
    </source>
</evidence>
<dbReference type="RefSeq" id="WP_264844044.1">
    <property type="nucleotide sequence ID" value="NZ_AP025628.1"/>
</dbReference>
<dbReference type="InterPro" id="IPR023093">
    <property type="entry name" value="ScpA-like_C"/>
</dbReference>
<evidence type="ECO:0000256" key="3">
    <source>
        <dbReference type="HAMAP-Rule" id="MF_01805"/>
    </source>
</evidence>
<comment type="similarity">
    <text evidence="3">Belongs to the ScpA family.</text>
</comment>
<dbReference type="GO" id="GO:0006260">
    <property type="term" value="P:DNA replication"/>
    <property type="evidence" value="ECO:0007669"/>
    <property type="project" value="UniProtKB-UniRule"/>
</dbReference>
<dbReference type="GO" id="GO:0051301">
    <property type="term" value="P:cell division"/>
    <property type="evidence" value="ECO:0007669"/>
    <property type="project" value="UniProtKB-KW"/>
</dbReference>
<dbReference type="PANTHER" id="PTHR33969">
    <property type="entry name" value="SEGREGATION AND CONDENSATION PROTEIN A"/>
    <property type="match status" value="1"/>
</dbReference>
<keyword evidence="3" id="KW-0132">Cell division</keyword>
<gene>
    <name evidence="3 4" type="primary">scpA</name>
    <name evidence="4" type="ORF">caldi_10550</name>
</gene>